<evidence type="ECO:0000313" key="3">
    <source>
        <dbReference type="Proteomes" id="UP000257109"/>
    </source>
</evidence>
<name>A0A371E0N8_MUCPR</name>
<organism evidence="2 3">
    <name type="scientific">Mucuna pruriens</name>
    <name type="common">Velvet bean</name>
    <name type="synonym">Dolichos pruriens</name>
    <dbReference type="NCBI Taxonomy" id="157652"/>
    <lineage>
        <taxon>Eukaryota</taxon>
        <taxon>Viridiplantae</taxon>
        <taxon>Streptophyta</taxon>
        <taxon>Embryophyta</taxon>
        <taxon>Tracheophyta</taxon>
        <taxon>Spermatophyta</taxon>
        <taxon>Magnoliopsida</taxon>
        <taxon>eudicotyledons</taxon>
        <taxon>Gunneridae</taxon>
        <taxon>Pentapetalae</taxon>
        <taxon>rosids</taxon>
        <taxon>fabids</taxon>
        <taxon>Fabales</taxon>
        <taxon>Fabaceae</taxon>
        <taxon>Papilionoideae</taxon>
        <taxon>50 kb inversion clade</taxon>
        <taxon>NPAAA clade</taxon>
        <taxon>indigoferoid/millettioid clade</taxon>
        <taxon>Phaseoleae</taxon>
        <taxon>Mucuna</taxon>
    </lineage>
</organism>
<feature type="non-terminal residue" evidence="2">
    <location>
        <position position="1"/>
    </location>
</feature>
<reference evidence="2" key="1">
    <citation type="submission" date="2018-05" db="EMBL/GenBank/DDBJ databases">
        <title>Draft genome of Mucuna pruriens seed.</title>
        <authorList>
            <person name="Nnadi N.E."/>
            <person name="Vos R."/>
            <person name="Hasami M.H."/>
            <person name="Devisetty U.K."/>
            <person name="Aguiy J.C."/>
        </authorList>
    </citation>
    <scope>NUCLEOTIDE SEQUENCE [LARGE SCALE GENOMIC DNA]</scope>
    <source>
        <strain evidence="2">JCA_2017</strain>
    </source>
</reference>
<sequence>MGPSARDMTVFTNVSSDNRFPVLMVAETASETESRVEVPRVFARAKGTLDVELRSVVVVDGSPNAGLFEVVENPSEEHVVAILLGVDAAGPVADIQAVVAELPGEKLAALLPPQIPIPGGQVRVPGDLPAFDGDASVAETGAADGELEEGGPGGGRIGSQGREGLGTLVLPAEMANEG</sequence>
<dbReference type="EMBL" id="QJKJ01017582">
    <property type="protein sequence ID" value="RDX58354.1"/>
    <property type="molecule type" value="Genomic_DNA"/>
</dbReference>
<gene>
    <name evidence="2" type="ORF">CR513_62338</name>
</gene>
<feature type="compositionally biased region" description="Gly residues" evidence="1">
    <location>
        <begin position="150"/>
        <end position="164"/>
    </location>
</feature>
<keyword evidence="3" id="KW-1185">Reference proteome</keyword>
<feature type="region of interest" description="Disordered" evidence="1">
    <location>
        <begin position="142"/>
        <end position="178"/>
    </location>
</feature>
<evidence type="ECO:0000256" key="1">
    <source>
        <dbReference type="SAM" id="MobiDB-lite"/>
    </source>
</evidence>
<dbReference type="Proteomes" id="UP000257109">
    <property type="component" value="Unassembled WGS sequence"/>
</dbReference>
<evidence type="ECO:0000313" key="2">
    <source>
        <dbReference type="EMBL" id="RDX58354.1"/>
    </source>
</evidence>
<comment type="caution">
    <text evidence="2">The sequence shown here is derived from an EMBL/GenBank/DDBJ whole genome shotgun (WGS) entry which is preliminary data.</text>
</comment>
<accession>A0A371E0N8</accession>
<dbReference type="OrthoDB" id="10562114at2759"/>
<protein>
    <submittedName>
        <fullName evidence="2">Uncharacterized protein</fullName>
    </submittedName>
</protein>
<dbReference type="AlphaFoldDB" id="A0A371E0N8"/>
<proteinExistence type="predicted"/>